<reference evidence="2 3" key="1">
    <citation type="submission" date="2021-06" db="EMBL/GenBank/DDBJ databases">
        <authorList>
            <person name="Palmer J.M."/>
        </authorList>
    </citation>
    <scope>NUCLEOTIDE SEQUENCE [LARGE SCALE GENOMIC DNA]</scope>
    <source>
        <strain evidence="2 3">MEX-2019</strain>
        <tissue evidence="2">Muscle</tissue>
    </source>
</reference>
<accession>A0AAV9S4I4</accession>
<dbReference type="AlphaFoldDB" id="A0AAV9S4I4"/>
<keyword evidence="3" id="KW-1185">Reference proteome</keyword>
<dbReference type="EMBL" id="JAHHUM010000897">
    <property type="protein sequence ID" value="KAK5616236.1"/>
    <property type="molecule type" value="Genomic_DNA"/>
</dbReference>
<comment type="caution">
    <text evidence="2">The sequence shown here is derived from an EMBL/GenBank/DDBJ whole genome shotgun (WGS) entry which is preliminary data.</text>
</comment>
<sequence>IMTSAAGLGGGEGALVSVKVESVNQTSSDCTPHSQRSTQPLAESWRTCRRWSAKSCQACGSLNVSVQKSGLRKPLPLRAKRQTVERRRQRERNRAAEETRGKEMRGEERTEVKRGEKRSMQFHPLRRSWPAPCSQYPSSRRPHSETHLMNTPALIQPHNGVLHGH</sequence>
<feature type="region of interest" description="Disordered" evidence="1">
    <location>
        <begin position="70"/>
        <end position="121"/>
    </location>
</feature>
<evidence type="ECO:0000256" key="1">
    <source>
        <dbReference type="SAM" id="MobiDB-lite"/>
    </source>
</evidence>
<organism evidence="2 3">
    <name type="scientific">Crenichthys baileyi</name>
    <name type="common">White River springfish</name>
    <dbReference type="NCBI Taxonomy" id="28760"/>
    <lineage>
        <taxon>Eukaryota</taxon>
        <taxon>Metazoa</taxon>
        <taxon>Chordata</taxon>
        <taxon>Craniata</taxon>
        <taxon>Vertebrata</taxon>
        <taxon>Euteleostomi</taxon>
        <taxon>Actinopterygii</taxon>
        <taxon>Neopterygii</taxon>
        <taxon>Teleostei</taxon>
        <taxon>Neoteleostei</taxon>
        <taxon>Acanthomorphata</taxon>
        <taxon>Ovalentaria</taxon>
        <taxon>Atherinomorphae</taxon>
        <taxon>Cyprinodontiformes</taxon>
        <taxon>Goodeidae</taxon>
        <taxon>Crenichthys</taxon>
    </lineage>
</organism>
<feature type="compositionally biased region" description="Basic and acidic residues" evidence="1">
    <location>
        <begin position="82"/>
        <end position="119"/>
    </location>
</feature>
<evidence type="ECO:0000313" key="2">
    <source>
        <dbReference type="EMBL" id="KAK5616236.1"/>
    </source>
</evidence>
<name>A0AAV9S4I4_9TELE</name>
<dbReference type="Proteomes" id="UP001311232">
    <property type="component" value="Unassembled WGS sequence"/>
</dbReference>
<proteinExistence type="predicted"/>
<protein>
    <submittedName>
        <fullName evidence="2">Uncharacterized protein</fullName>
    </submittedName>
</protein>
<gene>
    <name evidence="2" type="ORF">CRENBAI_015143</name>
</gene>
<evidence type="ECO:0000313" key="3">
    <source>
        <dbReference type="Proteomes" id="UP001311232"/>
    </source>
</evidence>
<feature type="non-terminal residue" evidence="2">
    <location>
        <position position="1"/>
    </location>
</feature>